<accession>A0A0C3D453</accession>
<dbReference type="AlphaFoldDB" id="A0A0C3D453"/>
<dbReference type="HOGENOM" id="CLU_2197696_0_0_1"/>
<evidence type="ECO:0000313" key="2">
    <source>
        <dbReference type="Proteomes" id="UP000054321"/>
    </source>
</evidence>
<protein>
    <submittedName>
        <fullName evidence="1">Uncharacterized protein</fullName>
    </submittedName>
</protein>
<dbReference type="InParanoid" id="A0A0C3D453"/>
<reference evidence="2" key="2">
    <citation type="submission" date="2015-01" db="EMBL/GenBank/DDBJ databases">
        <title>Evolutionary Origins and Diversification of the Mycorrhizal Mutualists.</title>
        <authorList>
            <consortium name="DOE Joint Genome Institute"/>
            <consortium name="Mycorrhizal Genomics Consortium"/>
            <person name="Kohler A."/>
            <person name="Kuo A."/>
            <person name="Nagy L.G."/>
            <person name="Floudas D."/>
            <person name="Copeland A."/>
            <person name="Barry K.W."/>
            <person name="Cichocki N."/>
            <person name="Veneault-Fourrey C."/>
            <person name="LaButti K."/>
            <person name="Lindquist E.A."/>
            <person name="Lipzen A."/>
            <person name="Lundell T."/>
            <person name="Morin E."/>
            <person name="Murat C."/>
            <person name="Riley R."/>
            <person name="Ohm R."/>
            <person name="Sun H."/>
            <person name="Tunlid A."/>
            <person name="Henrissat B."/>
            <person name="Grigoriev I.V."/>
            <person name="Hibbett D.S."/>
            <person name="Martin F."/>
        </authorList>
    </citation>
    <scope>NUCLEOTIDE SEQUENCE [LARGE SCALE GENOMIC DNA]</scope>
    <source>
        <strain evidence="2">Zn</strain>
    </source>
</reference>
<dbReference type="Proteomes" id="UP000054321">
    <property type="component" value="Unassembled WGS sequence"/>
</dbReference>
<sequence length="108" mass="12173">MTSTGLSYTLEYKDVVMTASLDMYIPYVSITSAVLCYQMSAKFELANHNLSQIFCPSSYQTRPAHQIVGVLASAILPAICCGFRRQLQGKEDYNRLHRYVSWLQPSPS</sequence>
<name>A0A0C3D453_OIDMZ</name>
<reference evidence="1 2" key="1">
    <citation type="submission" date="2014-04" db="EMBL/GenBank/DDBJ databases">
        <authorList>
            <consortium name="DOE Joint Genome Institute"/>
            <person name="Kuo A."/>
            <person name="Martino E."/>
            <person name="Perotto S."/>
            <person name="Kohler A."/>
            <person name="Nagy L.G."/>
            <person name="Floudas D."/>
            <person name="Copeland A."/>
            <person name="Barry K.W."/>
            <person name="Cichocki N."/>
            <person name="Veneault-Fourrey C."/>
            <person name="LaButti K."/>
            <person name="Lindquist E.A."/>
            <person name="Lipzen A."/>
            <person name="Lundell T."/>
            <person name="Morin E."/>
            <person name="Murat C."/>
            <person name="Sun H."/>
            <person name="Tunlid A."/>
            <person name="Henrissat B."/>
            <person name="Grigoriev I.V."/>
            <person name="Hibbett D.S."/>
            <person name="Martin F."/>
            <person name="Nordberg H.P."/>
            <person name="Cantor M.N."/>
            <person name="Hua S.X."/>
        </authorList>
    </citation>
    <scope>NUCLEOTIDE SEQUENCE [LARGE SCALE GENOMIC DNA]</scope>
    <source>
        <strain evidence="1 2">Zn</strain>
    </source>
</reference>
<proteinExistence type="predicted"/>
<keyword evidence="2" id="KW-1185">Reference proteome</keyword>
<evidence type="ECO:0000313" key="1">
    <source>
        <dbReference type="EMBL" id="KIN06059.1"/>
    </source>
</evidence>
<gene>
    <name evidence="1" type="ORF">OIDMADRAFT_17136</name>
</gene>
<dbReference type="EMBL" id="KN832871">
    <property type="protein sequence ID" value="KIN06059.1"/>
    <property type="molecule type" value="Genomic_DNA"/>
</dbReference>
<organism evidence="1 2">
    <name type="scientific">Oidiodendron maius (strain Zn)</name>
    <dbReference type="NCBI Taxonomy" id="913774"/>
    <lineage>
        <taxon>Eukaryota</taxon>
        <taxon>Fungi</taxon>
        <taxon>Dikarya</taxon>
        <taxon>Ascomycota</taxon>
        <taxon>Pezizomycotina</taxon>
        <taxon>Leotiomycetes</taxon>
        <taxon>Leotiomycetes incertae sedis</taxon>
        <taxon>Myxotrichaceae</taxon>
        <taxon>Oidiodendron</taxon>
    </lineage>
</organism>